<feature type="compositionally biased region" description="Polar residues" evidence="1">
    <location>
        <begin position="30"/>
        <end position="52"/>
    </location>
</feature>
<dbReference type="AlphaFoldDB" id="A0A5J5CKV1"/>
<reference evidence="2 3" key="1">
    <citation type="submission" date="2019-08" db="EMBL/GenBank/DDBJ databases">
        <title>A chromosome-level genome assembly, high-density linkage maps, and genome scans reveal the genomic architecture of hybrid incompatibilities underlying speciation via character displacement in darters (Percidae: Etheostominae).</title>
        <authorList>
            <person name="Moran R.L."/>
            <person name="Catchen J.M."/>
            <person name="Fuller R.C."/>
        </authorList>
    </citation>
    <scope>NUCLEOTIDE SEQUENCE [LARGE SCALE GENOMIC DNA]</scope>
    <source>
        <strain evidence="2">EspeVRDwgs_2016</strain>
        <tissue evidence="2">Muscle</tissue>
    </source>
</reference>
<sequence length="135" mass="14977">MCACCVAIGGVVSQQRQHRAQSAERRPTTAYASTIPTQPENQARDASSLQRNSILTEQEIREMERRVEQVGSCASEQSRSIDSRIQRLATAAGTNIGYCMSCKDRILHLFVYLVLVEALDAQRQPLARDSQPPEA</sequence>
<feature type="region of interest" description="Disordered" evidence="1">
    <location>
        <begin position="17"/>
        <end position="52"/>
    </location>
</feature>
<protein>
    <submittedName>
        <fullName evidence="2">Uncharacterized protein</fullName>
    </submittedName>
</protein>
<organism evidence="2 3">
    <name type="scientific">Etheostoma spectabile</name>
    <name type="common">orangethroat darter</name>
    <dbReference type="NCBI Taxonomy" id="54343"/>
    <lineage>
        <taxon>Eukaryota</taxon>
        <taxon>Metazoa</taxon>
        <taxon>Chordata</taxon>
        <taxon>Craniata</taxon>
        <taxon>Vertebrata</taxon>
        <taxon>Euteleostomi</taxon>
        <taxon>Actinopterygii</taxon>
        <taxon>Neopterygii</taxon>
        <taxon>Teleostei</taxon>
        <taxon>Neoteleostei</taxon>
        <taxon>Acanthomorphata</taxon>
        <taxon>Eupercaria</taxon>
        <taxon>Perciformes</taxon>
        <taxon>Percoidei</taxon>
        <taxon>Percidae</taxon>
        <taxon>Etheostomatinae</taxon>
        <taxon>Etheostoma</taxon>
    </lineage>
</organism>
<accession>A0A5J5CKV1</accession>
<evidence type="ECO:0000313" key="3">
    <source>
        <dbReference type="Proteomes" id="UP000327493"/>
    </source>
</evidence>
<dbReference type="EMBL" id="VOFY01000021">
    <property type="protein sequence ID" value="KAA8581206.1"/>
    <property type="molecule type" value="Genomic_DNA"/>
</dbReference>
<evidence type="ECO:0000256" key="1">
    <source>
        <dbReference type="SAM" id="MobiDB-lite"/>
    </source>
</evidence>
<gene>
    <name evidence="2" type="ORF">FQN60_002787</name>
</gene>
<dbReference type="Proteomes" id="UP000327493">
    <property type="component" value="Chromosome 21"/>
</dbReference>
<comment type="caution">
    <text evidence="2">The sequence shown here is derived from an EMBL/GenBank/DDBJ whole genome shotgun (WGS) entry which is preliminary data.</text>
</comment>
<proteinExistence type="predicted"/>
<keyword evidence="3" id="KW-1185">Reference proteome</keyword>
<evidence type="ECO:0000313" key="2">
    <source>
        <dbReference type="EMBL" id="KAA8581206.1"/>
    </source>
</evidence>
<name>A0A5J5CKV1_9PERO</name>